<feature type="transmembrane region" description="Helical" evidence="1">
    <location>
        <begin position="12"/>
        <end position="37"/>
    </location>
</feature>
<keyword evidence="1" id="KW-0472">Membrane</keyword>
<name>A0A177CGV2_9PLEO</name>
<reference evidence="2 3" key="1">
    <citation type="submission" date="2016-05" db="EMBL/GenBank/DDBJ databases">
        <title>Comparative analysis of secretome profiles of manganese(II)-oxidizing ascomycete fungi.</title>
        <authorList>
            <consortium name="DOE Joint Genome Institute"/>
            <person name="Zeiner C.A."/>
            <person name="Purvine S.O."/>
            <person name="Zink E.M."/>
            <person name="Wu S."/>
            <person name="Pasa-Tolic L."/>
            <person name="Chaput D.L."/>
            <person name="Haridas S."/>
            <person name="Grigoriev I.V."/>
            <person name="Santelli C.M."/>
            <person name="Hansel C.M."/>
        </authorList>
    </citation>
    <scope>NUCLEOTIDE SEQUENCE [LARGE SCALE GENOMIC DNA]</scope>
    <source>
        <strain evidence="2 3">AP3s5-JAC2a</strain>
    </source>
</reference>
<dbReference type="InParanoid" id="A0A177CGV2"/>
<dbReference type="AlphaFoldDB" id="A0A177CGV2"/>
<dbReference type="EMBL" id="KV441552">
    <property type="protein sequence ID" value="OAG06010.1"/>
    <property type="molecule type" value="Genomic_DNA"/>
</dbReference>
<dbReference type="GeneID" id="28763677"/>
<organism evidence="2 3">
    <name type="scientific">Paraphaeosphaeria sporulosa</name>
    <dbReference type="NCBI Taxonomy" id="1460663"/>
    <lineage>
        <taxon>Eukaryota</taxon>
        <taxon>Fungi</taxon>
        <taxon>Dikarya</taxon>
        <taxon>Ascomycota</taxon>
        <taxon>Pezizomycotina</taxon>
        <taxon>Dothideomycetes</taxon>
        <taxon>Pleosporomycetidae</taxon>
        <taxon>Pleosporales</taxon>
        <taxon>Massarineae</taxon>
        <taxon>Didymosphaeriaceae</taxon>
        <taxon>Paraphaeosphaeria</taxon>
    </lineage>
</organism>
<dbReference type="Proteomes" id="UP000077069">
    <property type="component" value="Unassembled WGS sequence"/>
</dbReference>
<proteinExistence type="predicted"/>
<keyword evidence="1" id="KW-1133">Transmembrane helix</keyword>
<keyword evidence="3" id="KW-1185">Reference proteome</keyword>
<dbReference type="RefSeq" id="XP_018036375.1">
    <property type="nucleotide sequence ID" value="XM_018180191.1"/>
</dbReference>
<evidence type="ECO:0000256" key="1">
    <source>
        <dbReference type="SAM" id="Phobius"/>
    </source>
</evidence>
<keyword evidence="1" id="KW-0812">Transmembrane</keyword>
<protein>
    <submittedName>
        <fullName evidence="2">Uncharacterized protein</fullName>
    </submittedName>
</protein>
<evidence type="ECO:0000313" key="2">
    <source>
        <dbReference type="EMBL" id="OAG06010.1"/>
    </source>
</evidence>
<sequence length="132" mass="15348">MSTVTAPIARLLFGAALLGLAYLGFAIFGLIVLGFAWSQKQKQQYLHVESQQEETWPNSCNEGSYVGYGRRRSGFQLRKLHSLPWAGRTWKRWTAWVPEYEELLKYHERRKMYTCLMRGGDVQERDFIGQAL</sequence>
<accession>A0A177CGV2</accession>
<evidence type="ECO:0000313" key="3">
    <source>
        <dbReference type="Proteomes" id="UP000077069"/>
    </source>
</evidence>
<gene>
    <name evidence="2" type="ORF">CC84DRAFT_1176089</name>
</gene>